<evidence type="ECO:0000313" key="2">
    <source>
        <dbReference type="EMBL" id="KIK50999.1"/>
    </source>
</evidence>
<name>A0A0D0BNF5_9AGAR</name>
<organism evidence="2 3">
    <name type="scientific">Collybiopsis luxurians FD-317 M1</name>
    <dbReference type="NCBI Taxonomy" id="944289"/>
    <lineage>
        <taxon>Eukaryota</taxon>
        <taxon>Fungi</taxon>
        <taxon>Dikarya</taxon>
        <taxon>Basidiomycota</taxon>
        <taxon>Agaricomycotina</taxon>
        <taxon>Agaricomycetes</taxon>
        <taxon>Agaricomycetidae</taxon>
        <taxon>Agaricales</taxon>
        <taxon>Marasmiineae</taxon>
        <taxon>Omphalotaceae</taxon>
        <taxon>Collybiopsis</taxon>
        <taxon>Collybiopsis luxurians</taxon>
    </lineage>
</organism>
<dbReference type="EMBL" id="KN834876">
    <property type="protein sequence ID" value="KIK50999.1"/>
    <property type="molecule type" value="Genomic_DNA"/>
</dbReference>
<keyword evidence="3" id="KW-1185">Reference proteome</keyword>
<feature type="chain" id="PRO_5002208206" evidence="1">
    <location>
        <begin position="25"/>
        <end position="182"/>
    </location>
</feature>
<reference evidence="2 3" key="1">
    <citation type="submission" date="2014-04" db="EMBL/GenBank/DDBJ databases">
        <title>Evolutionary Origins and Diversification of the Mycorrhizal Mutualists.</title>
        <authorList>
            <consortium name="DOE Joint Genome Institute"/>
            <consortium name="Mycorrhizal Genomics Consortium"/>
            <person name="Kohler A."/>
            <person name="Kuo A."/>
            <person name="Nagy L.G."/>
            <person name="Floudas D."/>
            <person name="Copeland A."/>
            <person name="Barry K.W."/>
            <person name="Cichocki N."/>
            <person name="Veneault-Fourrey C."/>
            <person name="LaButti K."/>
            <person name="Lindquist E.A."/>
            <person name="Lipzen A."/>
            <person name="Lundell T."/>
            <person name="Morin E."/>
            <person name="Murat C."/>
            <person name="Riley R."/>
            <person name="Ohm R."/>
            <person name="Sun H."/>
            <person name="Tunlid A."/>
            <person name="Henrissat B."/>
            <person name="Grigoriev I.V."/>
            <person name="Hibbett D.S."/>
            <person name="Martin F."/>
        </authorList>
    </citation>
    <scope>NUCLEOTIDE SEQUENCE [LARGE SCALE GENOMIC DNA]</scope>
    <source>
        <strain evidence="2 3">FD-317 M1</strain>
    </source>
</reference>
<dbReference type="HOGENOM" id="CLU_1482133_0_0_1"/>
<evidence type="ECO:0000256" key="1">
    <source>
        <dbReference type="SAM" id="SignalP"/>
    </source>
</evidence>
<dbReference type="Proteomes" id="UP000053593">
    <property type="component" value="Unassembled WGS sequence"/>
</dbReference>
<feature type="signal peptide" evidence="1">
    <location>
        <begin position="1"/>
        <end position="24"/>
    </location>
</feature>
<protein>
    <submittedName>
        <fullName evidence="2">Uncharacterized protein</fullName>
    </submittedName>
</protein>
<dbReference type="AlphaFoldDB" id="A0A0D0BNF5"/>
<accession>A0A0D0BNF5</accession>
<keyword evidence="1" id="KW-0732">Signal</keyword>
<proteinExistence type="predicted"/>
<sequence length="182" mass="20186">MKSSLACVILVFAFGISWLQISLAKPLNLKGFCQGHKASSSIHRVRTLHNDPKIITVTYERPEGATKSSSPTIYIQEEVLQLLGGLGCLLHPIQIGTENVKFPRSETCYELKGIFRFKAKIVSSNRNAENVVGPNLEVYGELDLTTGWGKLFQTDRNGNKGTFILEMRDGKVDTFVDSVQVI</sequence>
<evidence type="ECO:0000313" key="3">
    <source>
        <dbReference type="Proteomes" id="UP000053593"/>
    </source>
</evidence>
<gene>
    <name evidence="2" type="ORF">GYMLUDRAFT_78369</name>
</gene>